<protein>
    <recommendedName>
        <fullName evidence="2">MACPF-like domain-containing protein</fullName>
    </recommendedName>
</protein>
<dbReference type="EMBL" id="JAAOZQ010000037">
    <property type="protein sequence ID" value="KAF7524351.1"/>
    <property type="molecule type" value="Genomic_DNA"/>
</dbReference>
<gene>
    <name evidence="3" type="ORF">PCG10_005835</name>
</gene>
<dbReference type="Pfam" id="PF22693">
    <property type="entry name" value="MACPF_1"/>
    <property type="match status" value="1"/>
</dbReference>
<proteinExistence type="predicted"/>
<evidence type="ECO:0000256" key="1">
    <source>
        <dbReference type="SAM" id="MobiDB-lite"/>
    </source>
</evidence>
<keyword evidence="4" id="KW-1185">Reference proteome</keyword>
<evidence type="ECO:0000259" key="2">
    <source>
        <dbReference type="Pfam" id="PF22693"/>
    </source>
</evidence>
<organism evidence="3 4">
    <name type="scientific">Penicillium crustosum</name>
    <name type="common">Blue mold fungus</name>
    <dbReference type="NCBI Taxonomy" id="36656"/>
    <lineage>
        <taxon>Eukaryota</taxon>
        <taxon>Fungi</taxon>
        <taxon>Dikarya</taxon>
        <taxon>Ascomycota</taxon>
        <taxon>Pezizomycotina</taxon>
        <taxon>Eurotiomycetes</taxon>
        <taxon>Eurotiomycetidae</taxon>
        <taxon>Eurotiales</taxon>
        <taxon>Aspergillaceae</taxon>
        <taxon>Penicillium</taxon>
    </lineage>
</organism>
<evidence type="ECO:0000313" key="4">
    <source>
        <dbReference type="Proteomes" id="UP000701341"/>
    </source>
</evidence>
<name>A0A9P5L4L2_PENCR</name>
<dbReference type="InterPro" id="IPR054586">
    <property type="entry name" value="MACPF_1_fungal"/>
</dbReference>
<dbReference type="AlphaFoldDB" id="A0A9P5L4L2"/>
<feature type="domain" description="MACPF-like" evidence="2">
    <location>
        <begin position="296"/>
        <end position="439"/>
    </location>
</feature>
<feature type="region of interest" description="Disordered" evidence="1">
    <location>
        <begin position="212"/>
        <end position="237"/>
    </location>
</feature>
<evidence type="ECO:0000313" key="3">
    <source>
        <dbReference type="EMBL" id="KAF7524351.1"/>
    </source>
</evidence>
<dbReference type="Proteomes" id="UP000701341">
    <property type="component" value="Unassembled WGS sequence"/>
</dbReference>
<sequence length="468" mass="51269">MSSMTTDTAVTSVPNTAKDELSILRVHTYDRTAGIATQERVLQVLSAELQNAKNGTLKELRGVLIAKNVFNSRTISSPFCDMNGSEMDDDILTKTYIKLVDSETHTKMTSLEDSQVAPDELSVYYKKQPTAMDDATKGFLDKPLDLDLKEGQQLSKTDIAQIKSAFEAKTWTAAEKKTSLSHAATLSEKEWDIITRTNCLLSGHKIVQFEKTIGGSTPVTPNKPDKPSSRSKVRGKTVKDLKVERTPYNAFALKKRDLKLSSYGAQPFISIPSAKEGGAKLQYPIPRFRVDDDSYFPRVTVYLDKDSLVITDECKRDMESVKTKQGLIAFSNKYGDIFAQRVQLGGVLSASESSNATTTQDKEKHANSMKISAAVSFSASFAQASVGTSHGGGSNSETSTTSQDRTSAMAWEATGGDTLYCNNPAQWCGTVGDFYNWRQCDVLPLSKVIDSINGDDKITKQFEAAAKN</sequence>
<reference evidence="3" key="1">
    <citation type="submission" date="2020-02" db="EMBL/GenBank/DDBJ databases">
        <authorList>
            <person name="Lichtner F.J."/>
        </authorList>
    </citation>
    <scope>NUCLEOTIDE SEQUENCE</scope>
    <source>
        <strain evidence="3">G10</strain>
    </source>
</reference>
<dbReference type="OrthoDB" id="2562973at2759"/>
<accession>A0A9P5L4L2</accession>
<comment type="caution">
    <text evidence="3">The sequence shown here is derived from an EMBL/GenBank/DDBJ whole genome shotgun (WGS) entry which is preliminary data.</text>
</comment>